<dbReference type="EMBL" id="SBKQ01000005">
    <property type="protein sequence ID" value="RXR33021.1"/>
    <property type="molecule type" value="Genomic_DNA"/>
</dbReference>
<dbReference type="AlphaFoldDB" id="A0A4Q1KSF5"/>
<reference evidence="2" key="1">
    <citation type="submission" date="2019-01" db="EMBL/GenBank/DDBJ databases">
        <title>Cytophagaceae bacterium strain CAR-16.</title>
        <authorList>
            <person name="Chen W.-M."/>
        </authorList>
    </citation>
    <scope>NUCLEOTIDE SEQUENCE [LARGE SCALE GENOMIC DNA]</scope>
    <source>
        <strain evidence="2">ICH-30</strain>
    </source>
</reference>
<sequence>MTLILPKGLDLKAIEKQFPPQFPAYKTDKLAYILHAIATIPVYNKNIKLHDDYVPLSSKILEGLVDNYKPHINYAIERGIIEVNTDKNYLSGVYCKHYRFTVPYRDLSGTYELIDVCLIRKLKEYQRKQKTDNKNYDYLNRWFNPNLKIDYDLVQDFLKEEFFFKENFVNLRDYSFVKNKHKCPYQQYEYSKLSAQFLHSGQFRFKVDGLVYRYHTSLTNMRGIIRNALTYDGKQLVAVDISNSQPYLSLLLLDVHFWERFYQILAEKQKKCKKNSEPHDYSRLFLYKFIKEIDRRINKGLKNDISITSIIMLVESMLKLINTMDEEEFTIYRDKVCKGKLYDYLLLRFQEHYKLYTITRDDAKVAVLQAFFSDNRFLAHPKAKPKLMFKQEFEDVYQVLAAIKRVYKELLPILLQNIESYLVIEIIAKRISKEHPKMPLFTIHDSLVTTVGNEHILQRIMTEELTRYVGHAPHLKTEYWEPEKLGQHLDKLKGKLSA</sequence>
<accession>A0A4Q1KSF5</accession>
<dbReference type="Proteomes" id="UP000289734">
    <property type="component" value="Unassembled WGS sequence"/>
</dbReference>
<proteinExistence type="predicted"/>
<evidence type="ECO:0000313" key="1">
    <source>
        <dbReference type="EMBL" id="RXR33021.1"/>
    </source>
</evidence>
<protein>
    <submittedName>
        <fullName evidence="1">Uncharacterized protein</fullName>
    </submittedName>
</protein>
<gene>
    <name evidence="1" type="ORF">EQG68_05885</name>
</gene>
<organism evidence="1 2">
    <name type="scientific">Flavobacterium piscinae</name>
    <dbReference type="NCBI Taxonomy" id="2506424"/>
    <lineage>
        <taxon>Bacteria</taxon>
        <taxon>Pseudomonadati</taxon>
        <taxon>Bacteroidota</taxon>
        <taxon>Flavobacteriia</taxon>
        <taxon>Flavobacteriales</taxon>
        <taxon>Flavobacteriaceae</taxon>
        <taxon>Flavobacterium</taxon>
    </lineage>
</organism>
<evidence type="ECO:0000313" key="2">
    <source>
        <dbReference type="Proteomes" id="UP000289734"/>
    </source>
</evidence>
<dbReference type="OrthoDB" id="631303at2"/>
<keyword evidence="2" id="KW-1185">Reference proteome</keyword>
<comment type="caution">
    <text evidence="1">The sequence shown here is derived from an EMBL/GenBank/DDBJ whole genome shotgun (WGS) entry which is preliminary data.</text>
</comment>
<name>A0A4Q1KSF5_9FLAO</name>
<dbReference type="RefSeq" id="WP_129463865.1">
    <property type="nucleotide sequence ID" value="NZ_SBKQ01000005.1"/>
</dbReference>